<dbReference type="Gene3D" id="1.20.120.1750">
    <property type="match status" value="1"/>
</dbReference>
<evidence type="ECO:0000259" key="9">
    <source>
        <dbReference type="PROSITE" id="PS51873"/>
    </source>
</evidence>
<dbReference type="InParanoid" id="A0A1B7N1J8"/>
<keyword evidence="7" id="KW-0833">Ubl conjugation pathway</keyword>
<evidence type="ECO:0000256" key="2">
    <source>
        <dbReference type="ARBA" id="ARBA00012251"/>
    </source>
</evidence>
<dbReference type="SMART" id="SM00647">
    <property type="entry name" value="IBR"/>
    <property type="match status" value="2"/>
</dbReference>
<feature type="domain" description="RING-type" evidence="9">
    <location>
        <begin position="165"/>
        <end position="358"/>
    </location>
</feature>
<organism evidence="10 11">
    <name type="scientific">Rhizopogon vinicolor AM-OR11-026</name>
    <dbReference type="NCBI Taxonomy" id="1314800"/>
    <lineage>
        <taxon>Eukaryota</taxon>
        <taxon>Fungi</taxon>
        <taxon>Dikarya</taxon>
        <taxon>Basidiomycota</taxon>
        <taxon>Agaricomycotina</taxon>
        <taxon>Agaricomycetes</taxon>
        <taxon>Agaricomycetidae</taxon>
        <taxon>Boletales</taxon>
        <taxon>Suillineae</taxon>
        <taxon>Rhizopogonaceae</taxon>
        <taxon>Rhizopogon</taxon>
    </lineage>
</organism>
<dbReference type="CDD" id="cd22584">
    <property type="entry name" value="Rcat_RBR_unk"/>
    <property type="match status" value="1"/>
</dbReference>
<name>A0A1B7N1J8_9AGAM</name>
<dbReference type="GO" id="GO:0016567">
    <property type="term" value="P:protein ubiquitination"/>
    <property type="evidence" value="ECO:0007669"/>
    <property type="project" value="InterPro"/>
</dbReference>
<reference evidence="10 11" key="1">
    <citation type="submission" date="2016-06" db="EMBL/GenBank/DDBJ databases">
        <title>Comparative genomics of the ectomycorrhizal sister species Rhizopogon vinicolor and Rhizopogon vesiculosus (Basidiomycota: Boletales) reveals a divergence of the mating type B locus.</title>
        <authorList>
            <consortium name="DOE Joint Genome Institute"/>
            <person name="Mujic A.B."/>
            <person name="Kuo A."/>
            <person name="Tritt A."/>
            <person name="Lipzen A."/>
            <person name="Chen C."/>
            <person name="Johnson J."/>
            <person name="Sharma A."/>
            <person name="Barry K."/>
            <person name="Grigoriev I.V."/>
            <person name="Spatafora J.W."/>
        </authorList>
    </citation>
    <scope>NUCLEOTIDE SEQUENCE [LARGE SCALE GENOMIC DNA]</scope>
    <source>
        <strain evidence="10 11">AM-OR11-026</strain>
    </source>
</reference>
<dbReference type="InterPro" id="IPR044066">
    <property type="entry name" value="TRIAD_supradom"/>
</dbReference>
<dbReference type="GO" id="GO:0008270">
    <property type="term" value="F:zinc ion binding"/>
    <property type="evidence" value="ECO:0007669"/>
    <property type="project" value="UniProtKB-KW"/>
</dbReference>
<keyword evidence="6" id="KW-0863">Zinc-finger</keyword>
<evidence type="ECO:0000256" key="8">
    <source>
        <dbReference type="ARBA" id="ARBA00022833"/>
    </source>
</evidence>
<gene>
    <name evidence="10" type="ORF">K503DRAFT_717738</name>
</gene>
<evidence type="ECO:0000256" key="1">
    <source>
        <dbReference type="ARBA" id="ARBA00001798"/>
    </source>
</evidence>
<proteinExistence type="predicted"/>
<evidence type="ECO:0000256" key="3">
    <source>
        <dbReference type="ARBA" id="ARBA00022679"/>
    </source>
</evidence>
<evidence type="ECO:0000256" key="7">
    <source>
        <dbReference type="ARBA" id="ARBA00022786"/>
    </source>
</evidence>
<dbReference type="InterPro" id="IPR031127">
    <property type="entry name" value="E3_UB_ligase_RBR"/>
</dbReference>
<keyword evidence="3" id="KW-0808">Transferase</keyword>
<dbReference type="EMBL" id="KV448280">
    <property type="protein sequence ID" value="OAX38727.1"/>
    <property type="molecule type" value="Genomic_DNA"/>
</dbReference>
<keyword evidence="5" id="KW-0677">Repeat</keyword>
<evidence type="ECO:0000256" key="6">
    <source>
        <dbReference type="ARBA" id="ARBA00022771"/>
    </source>
</evidence>
<dbReference type="AlphaFoldDB" id="A0A1B7N1J8"/>
<dbReference type="InterPro" id="IPR002867">
    <property type="entry name" value="IBR_dom"/>
</dbReference>
<comment type="catalytic activity">
    <reaction evidence="1">
        <text>[E2 ubiquitin-conjugating enzyme]-S-ubiquitinyl-L-cysteine + [acceptor protein]-L-lysine = [E2 ubiquitin-conjugating enzyme]-L-cysteine + [acceptor protein]-N(6)-ubiquitinyl-L-lysine.</text>
        <dbReference type="EC" id="2.3.2.31"/>
    </reaction>
</comment>
<keyword evidence="4" id="KW-0479">Metal-binding</keyword>
<dbReference type="EC" id="2.3.2.31" evidence="2"/>
<dbReference type="CDD" id="cd20335">
    <property type="entry name" value="BRcat_RBR"/>
    <property type="match status" value="1"/>
</dbReference>
<protein>
    <recommendedName>
        <fullName evidence="2">RBR-type E3 ubiquitin transferase</fullName>
        <ecNumber evidence="2">2.3.2.31</ecNumber>
    </recommendedName>
</protein>
<dbReference type="GO" id="GO:0061630">
    <property type="term" value="F:ubiquitin protein ligase activity"/>
    <property type="evidence" value="ECO:0007669"/>
    <property type="project" value="UniProtKB-EC"/>
</dbReference>
<evidence type="ECO:0000256" key="4">
    <source>
        <dbReference type="ARBA" id="ARBA00022723"/>
    </source>
</evidence>
<dbReference type="PROSITE" id="PS51873">
    <property type="entry name" value="TRIAD"/>
    <property type="match status" value="1"/>
</dbReference>
<accession>A0A1B7N1J8</accession>
<dbReference type="STRING" id="1314800.A0A1B7N1J8"/>
<dbReference type="Pfam" id="PF01485">
    <property type="entry name" value="IBR"/>
    <property type="match status" value="2"/>
</dbReference>
<keyword evidence="11" id="KW-1185">Reference proteome</keyword>
<sequence length="447" mass="50315">MNAHCSVSDIETEALIVTLSLIDIQDVEASRKGKLREDAALTDEEVAFNIQAENMKTFLATLQDYRFALSIDEALQADTATLSAISTINQAELDDHLAALALERGHDLPFRTHSQRLLERTEVPSEFGFTTTSNTDTTGVVEPNSDEGVEVSCIPHHEGQTASPEGMDCIICGDPARPSAHGIYAPQCSHWYCRGCFLNLVETSTRDETLHPLRCCRQPFPITSVLQLLPLDLRSRFHAKSVEFATPPTSRLYCPNQTCSAFLGPSSEHKSEVTCTHCNTRACSACKNRAHPEEDCAENTQALVMKSLASEMGWQTCPGCHAIVELRQGCYHMTCRCSTQFCYLCAAQWKTCDCRQWDDQRLLDDAERRVHNEFGVQEAAQRPEVFARRVRSMVEELQDNIECVEHDWRFRYGGGCCEECYDNLPTFLMRCRNCRALACKRYSVNRL</sequence>
<dbReference type="SUPFAM" id="SSF57850">
    <property type="entry name" value="RING/U-box"/>
    <property type="match status" value="2"/>
</dbReference>
<dbReference type="Proteomes" id="UP000092154">
    <property type="component" value="Unassembled WGS sequence"/>
</dbReference>
<keyword evidence="8" id="KW-0862">Zinc</keyword>
<dbReference type="PANTHER" id="PTHR11685">
    <property type="entry name" value="RBR FAMILY RING FINGER AND IBR DOMAIN-CONTAINING"/>
    <property type="match status" value="1"/>
</dbReference>
<evidence type="ECO:0000313" key="11">
    <source>
        <dbReference type="Proteomes" id="UP000092154"/>
    </source>
</evidence>
<dbReference type="OrthoDB" id="9977870at2759"/>
<evidence type="ECO:0000313" key="10">
    <source>
        <dbReference type="EMBL" id="OAX38727.1"/>
    </source>
</evidence>
<evidence type="ECO:0000256" key="5">
    <source>
        <dbReference type="ARBA" id="ARBA00022737"/>
    </source>
</evidence>